<keyword evidence="5" id="KW-1133">Transmembrane helix</keyword>
<keyword evidence="5" id="KW-0812">Transmembrane</keyword>
<comment type="pathway">
    <text evidence="1">Purine metabolism; IMP biosynthesis via de novo pathway; N(2)-formyl-N(1)-(5-phospho-D-ribosyl)glycinamide from N(1)-(5-phospho-D-ribosyl)glycinamide (10-formyl THF route): step 1/1.</text>
</comment>
<keyword evidence="4" id="KW-0658">Purine biosynthesis</keyword>
<dbReference type="GO" id="GO:0004644">
    <property type="term" value="F:phosphoribosylglycinamide formyltransferase activity"/>
    <property type="evidence" value="ECO:0007669"/>
    <property type="project" value="UniProtKB-EC"/>
</dbReference>
<keyword evidence="5" id="KW-0472">Membrane</keyword>
<evidence type="ECO:0000313" key="7">
    <source>
        <dbReference type="EMBL" id="CVK16489.1"/>
    </source>
</evidence>
<dbReference type="InterPro" id="IPR002376">
    <property type="entry name" value="Formyl_transf_N"/>
</dbReference>
<feature type="domain" description="Formyl transferase N-terminal" evidence="6">
    <location>
        <begin position="129"/>
        <end position="223"/>
    </location>
</feature>
<dbReference type="EMBL" id="FCOR01000007">
    <property type="protein sequence ID" value="CVK16489.1"/>
    <property type="molecule type" value="Genomic_DNA"/>
</dbReference>
<evidence type="ECO:0000256" key="4">
    <source>
        <dbReference type="ARBA" id="ARBA00022755"/>
    </source>
</evidence>
<evidence type="ECO:0000256" key="2">
    <source>
        <dbReference type="ARBA" id="ARBA00012254"/>
    </source>
</evidence>
<dbReference type="PANTHER" id="PTHR43369:SF2">
    <property type="entry name" value="PHOSPHORIBOSYLGLYCINAMIDE FORMYLTRANSFERASE"/>
    <property type="match status" value="1"/>
</dbReference>
<accession>A0A0X3AMT8</accession>
<dbReference type="AlphaFoldDB" id="A0A0X3AMT8"/>
<evidence type="ECO:0000313" key="8">
    <source>
        <dbReference type="Proteomes" id="UP000182761"/>
    </source>
</evidence>
<dbReference type="OrthoDB" id="1092294at2"/>
<dbReference type="Gene3D" id="3.40.50.170">
    <property type="entry name" value="Formyl transferase, N-terminal domain"/>
    <property type="match status" value="1"/>
</dbReference>
<dbReference type="EC" id="2.1.2.2" evidence="2"/>
<evidence type="ECO:0000256" key="5">
    <source>
        <dbReference type="SAM" id="Phobius"/>
    </source>
</evidence>
<dbReference type="PANTHER" id="PTHR43369">
    <property type="entry name" value="PHOSPHORIBOSYLGLYCINAMIDE FORMYLTRANSFERASE"/>
    <property type="match status" value="1"/>
</dbReference>
<dbReference type="GO" id="GO:0005737">
    <property type="term" value="C:cytoplasm"/>
    <property type="evidence" value="ECO:0007669"/>
    <property type="project" value="TreeGrafter"/>
</dbReference>
<sequence length="268" mass="31483">MNFSTYILLFFIVYVNLKYYCSIQFYFFIFLIFKRSIMTKKIAVICYDQPTRKIQEVLLRLKGKGYDQVDAYAIPFLNRKPLRALIKHRPSELLLNIGNEQLTANLNYKYINKEIGELEDCFSEIPYHSIVIAGAGLLPESLVNRHKIINSHPGYLPYVRGLDALKWAVYENLPIGVTVHYVDKDTDSGLLIVQKKVEITSEDTFHSMCYKSWNLEMQLLVDSIEMVDSIHEFATLPTHVTEPHRRMPREKEEKLFQKFEEYKNKNIK</sequence>
<name>A0A0X3AMT8_9FLAO</name>
<dbReference type="SUPFAM" id="SSF53328">
    <property type="entry name" value="Formyltransferase"/>
    <property type="match status" value="1"/>
</dbReference>
<evidence type="ECO:0000256" key="3">
    <source>
        <dbReference type="ARBA" id="ARBA00022679"/>
    </source>
</evidence>
<dbReference type="InterPro" id="IPR036477">
    <property type="entry name" value="Formyl_transf_N_sf"/>
</dbReference>
<proteinExistence type="predicted"/>
<protein>
    <recommendedName>
        <fullName evidence="2">phosphoribosylglycinamide formyltransferase 1</fullName>
        <ecNumber evidence="2">2.1.2.2</ecNumber>
    </recommendedName>
</protein>
<organism evidence="7 8">
    <name type="scientific">Apibacter mensalis</name>
    <dbReference type="NCBI Taxonomy" id="1586267"/>
    <lineage>
        <taxon>Bacteria</taxon>
        <taxon>Pseudomonadati</taxon>
        <taxon>Bacteroidota</taxon>
        <taxon>Flavobacteriia</taxon>
        <taxon>Flavobacteriales</taxon>
        <taxon>Weeksellaceae</taxon>
        <taxon>Apibacter</taxon>
    </lineage>
</organism>
<evidence type="ECO:0000259" key="6">
    <source>
        <dbReference type="Pfam" id="PF00551"/>
    </source>
</evidence>
<keyword evidence="8" id="KW-1185">Reference proteome</keyword>
<reference evidence="7 8" key="1">
    <citation type="submission" date="2016-01" db="EMBL/GenBank/DDBJ databases">
        <authorList>
            <person name="McClelland M."/>
            <person name="Jain A."/>
            <person name="Saraogi P."/>
            <person name="Mendelson R."/>
            <person name="Westerman R."/>
            <person name="SanMiguel P."/>
            <person name="Csonka L."/>
        </authorList>
    </citation>
    <scope>NUCLEOTIDE SEQUENCE [LARGE SCALE GENOMIC DNA]</scope>
    <source>
        <strain evidence="7 8">R-53146</strain>
    </source>
</reference>
<gene>
    <name evidence="7" type="ORF">Ga0061079_10793</name>
</gene>
<dbReference type="Proteomes" id="UP000182761">
    <property type="component" value="Unassembled WGS sequence"/>
</dbReference>
<feature type="transmembrane region" description="Helical" evidence="5">
    <location>
        <begin position="6"/>
        <end position="33"/>
    </location>
</feature>
<evidence type="ECO:0000256" key="1">
    <source>
        <dbReference type="ARBA" id="ARBA00005054"/>
    </source>
</evidence>
<dbReference type="Pfam" id="PF00551">
    <property type="entry name" value="Formyl_trans_N"/>
    <property type="match status" value="1"/>
</dbReference>
<dbReference type="STRING" id="1586267.GCA_001418685_01345"/>
<keyword evidence="3 7" id="KW-0808">Transferase</keyword>
<dbReference type="GO" id="GO:0006189">
    <property type="term" value="P:'de novo' IMP biosynthetic process"/>
    <property type="evidence" value="ECO:0007669"/>
    <property type="project" value="TreeGrafter"/>
</dbReference>